<keyword evidence="9" id="KW-1185">Reference proteome</keyword>
<evidence type="ECO:0000313" key="8">
    <source>
        <dbReference type="EMBL" id="MFD1670517.1"/>
    </source>
</evidence>
<feature type="domain" description="UvrD-like helicase ATP-binding" evidence="7">
    <location>
        <begin position="216"/>
        <end position="604"/>
    </location>
</feature>
<evidence type="ECO:0000256" key="3">
    <source>
        <dbReference type="ARBA" id="ARBA00022806"/>
    </source>
</evidence>
<dbReference type="InterPro" id="IPR014016">
    <property type="entry name" value="UvrD-like_ATP-bd"/>
</dbReference>
<dbReference type="SUPFAM" id="SSF52540">
    <property type="entry name" value="P-loop containing nucleoside triphosphate hydrolases"/>
    <property type="match status" value="1"/>
</dbReference>
<dbReference type="InterPro" id="IPR027417">
    <property type="entry name" value="P-loop_NTPase"/>
</dbReference>
<dbReference type="PROSITE" id="PS51198">
    <property type="entry name" value="UVRD_HELICASE_ATP_BIND"/>
    <property type="match status" value="1"/>
</dbReference>
<evidence type="ECO:0000256" key="4">
    <source>
        <dbReference type="ARBA" id="ARBA00022840"/>
    </source>
</evidence>
<keyword evidence="4 5" id="KW-0067">ATP-binding</keyword>
<dbReference type="RefSeq" id="WP_125714596.1">
    <property type="nucleotide sequence ID" value="NZ_JBHTOP010000001.1"/>
</dbReference>
<dbReference type="Proteomes" id="UP001597267">
    <property type="component" value="Unassembled WGS sequence"/>
</dbReference>
<evidence type="ECO:0000313" key="9">
    <source>
        <dbReference type="Proteomes" id="UP001597267"/>
    </source>
</evidence>
<dbReference type="EMBL" id="JBHTOP010000001">
    <property type="protein sequence ID" value="MFD1670517.1"/>
    <property type="molecule type" value="Genomic_DNA"/>
</dbReference>
<keyword evidence="3 5" id="KW-0347">Helicase</keyword>
<organism evidence="8 9">
    <name type="scientific">Agrilactobacillus yilanensis</name>
    <dbReference type="NCBI Taxonomy" id="2485997"/>
    <lineage>
        <taxon>Bacteria</taxon>
        <taxon>Bacillati</taxon>
        <taxon>Bacillota</taxon>
        <taxon>Bacilli</taxon>
        <taxon>Lactobacillales</taxon>
        <taxon>Lactobacillaceae</taxon>
        <taxon>Agrilactobacillus</taxon>
    </lineage>
</organism>
<dbReference type="InterPro" id="IPR000212">
    <property type="entry name" value="DNA_helicase_UvrD/REP"/>
</dbReference>
<gene>
    <name evidence="8" type="primary">helD</name>
    <name evidence="8" type="ORF">ACFQ5M_00235</name>
</gene>
<dbReference type="Pfam" id="PF13538">
    <property type="entry name" value="UvrD_C_2"/>
    <property type="match status" value="1"/>
</dbReference>
<dbReference type="Gene3D" id="3.40.50.300">
    <property type="entry name" value="P-loop containing nucleotide triphosphate hydrolases"/>
    <property type="match status" value="3"/>
</dbReference>
<proteinExistence type="predicted"/>
<dbReference type="PANTHER" id="PTHR11070">
    <property type="entry name" value="UVRD / RECB / PCRA DNA HELICASE FAMILY MEMBER"/>
    <property type="match status" value="1"/>
</dbReference>
<feature type="region of interest" description="Disordered" evidence="6">
    <location>
        <begin position="1"/>
        <end position="20"/>
    </location>
</feature>
<dbReference type="PANTHER" id="PTHR11070:SF17">
    <property type="entry name" value="DNA HELICASE IV"/>
    <property type="match status" value="1"/>
</dbReference>
<accession>A0ABW4J2W6</accession>
<comment type="caution">
    <text evidence="8">The sequence shown here is derived from an EMBL/GenBank/DDBJ whole genome shotgun (WGS) entry which is preliminary data.</text>
</comment>
<protein>
    <submittedName>
        <fullName evidence="8">RNA polymerase recycling motor HelD</fullName>
    </submittedName>
</protein>
<dbReference type="NCBIfam" id="NF041464">
    <property type="entry name" value="HelD_BACSU"/>
    <property type="match status" value="1"/>
</dbReference>
<dbReference type="InterPro" id="IPR048228">
    <property type="entry name" value="HelD_bacillota"/>
</dbReference>
<evidence type="ECO:0000256" key="6">
    <source>
        <dbReference type="SAM" id="MobiDB-lite"/>
    </source>
</evidence>
<feature type="binding site" evidence="5">
    <location>
        <begin position="237"/>
        <end position="244"/>
    </location>
    <ligand>
        <name>ATP</name>
        <dbReference type="ChEBI" id="CHEBI:30616"/>
    </ligand>
</feature>
<keyword evidence="1 5" id="KW-0547">Nucleotide-binding</keyword>
<dbReference type="Pfam" id="PF00580">
    <property type="entry name" value="UvrD-helicase"/>
    <property type="match status" value="1"/>
</dbReference>
<reference evidence="9" key="1">
    <citation type="journal article" date="2019" name="Int. J. Syst. Evol. Microbiol.">
        <title>The Global Catalogue of Microorganisms (GCM) 10K type strain sequencing project: providing services to taxonomists for standard genome sequencing and annotation.</title>
        <authorList>
            <consortium name="The Broad Institute Genomics Platform"/>
            <consortium name="The Broad Institute Genome Sequencing Center for Infectious Disease"/>
            <person name="Wu L."/>
            <person name="Ma J."/>
        </authorList>
    </citation>
    <scope>NUCLEOTIDE SEQUENCE [LARGE SCALE GENOMIC DNA]</scope>
    <source>
        <strain evidence="9">CCM 8896</strain>
    </source>
</reference>
<evidence type="ECO:0000256" key="2">
    <source>
        <dbReference type="ARBA" id="ARBA00022801"/>
    </source>
</evidence>
<name>A0ABW4J2W6_9LACO</name>
<evidence type="ECO:0000256" key="1">
    <source>
        <dbReference type="ARBA" id="ARBA00022741"/>
    </source>
</evidence>
<dbReference type="InterPro" id="IPR027785">
    <property type="entry name" value="UvrD-like_helicase_C"/>
</dbReference>
<evidence type="ECO:0000256" key="5">
    <source>
        <dbReference type="PROSITE-ProRule" id="PRU00560"/>
    </source>
</evidence>
<keyword evidence="2 5" id="KW-0378">Hydrolase</keyword>
<sequence length="774" mass="88752">MAQTATNEKQRQLAQESEQKRVTTVLNEIKQQLTAATDKLDLAQQETHRIELNYGDNTKVNITETDDRMETNAAVQQQKNLVASSIESEKILTRQVQVLKDLADSPYFGRIDIDEDGQKDTLYIGTATLQNQAEDFLIYDWRAPISSIYYNGTLGPVTYDTPVGQQKVILEKKRQFFITNGEIKNMFDTNETVGDEILQTVLGQQNDEHMRNIVATIQKEQNDIIRNTTSELLVVQGVAGSGKTSAILQRIAYLLYHARNQLDADQIILFSPNRLFSNYISQVLPSLGEKNMRQVTLAEFLTQRFSGLKVESLFERFEKDQHSFPEMAKQLHRYKESAAFMTQIRNYVRQTDDHVLAFSSIYFEGKPFFNKTEIQKIYSALPKAMLPRDKFLNTKNTLIKRLKKRIAKDALSDEIQEAVSLLNEYQYQTLTAQKQFDSGDAEFNFVARALVRQRYQVIYDAIYNDYFMDTYEEYCHFLAQCPPDFASDAIWTTMIEQVRNDIEAHKIHLEDAVPLLYLRDLLTGSGQNHSMQYLFVDEMQDYSAAQLIYVKHAFPNAKLTLLGDSAQDIFTAEYHPSDFIHEITEIFPKRKIALFTLLKSYRSTKPITDFAKEMLLTADKIEAFAREGHKPDYYLCPDQMQALTQVTRLTNDLLQKYPTVAILTKTTQAANQLYTALKVDHPVTLISDQDRGIPKGILILPIYLAKGLEFDAVVGYDISQKTYHADGDRDILYTLASRAMHELKLVGIQAPSPILMNLKSNLYHYHEVTPISES</sequence>
<evidence type="ECO:0000259" key="7">
    <source>
        <dbReference type="PROSITE" id="PS51198"/>
    </source>
</evidence>